<evidence type="ECO:0000256" key="3">
    <source>
        <dbReference type="ARBA" id="ARBA00022898"/>
    </source>
</evidence>
<evidence type="ECO:0000256" key="2">
    <source>
        <dbReference type="ARBA" id="ARBA00009320"/>
    </source>
</evidence>
<proteinExistence type="inferred from homology"/>
<dbReference type="InterPro" id="IPR018300">
    <property type="entry name" value="Aminotrans_IV_CS"/>
</dbReference>
<accession>A0A6J6Q479</accession>
<sequence>MSGWDPSGLTVYIDGSYVSGAEATVPIWDHGLLYGDGIFEGMRCFDGALFRPRDHVARLGRSARSLGLNMPLGPDELIEVICEVIRRSDLRDAHVRPMVTRGVGMPGIDPTRCPDQTLIVAAYPFPPLLGDAPIRLLTSSVVRKAPRSVGAHIKSLNYLDGVIAKRQANAAGMNDAIMLDGQGAVAECTGANVFAFFDGVLTTPTTRAALPGITRRTIIELAIEQGIPVEEREIYPMELYLADGAFITGSGAGVVAIAEIDGNPIPSSEHPLVQALRDGYRARTRDPRYVVPVYGG</sequence>
<dbReference type="PROSITE" id="PS00770">
    <property type="entry name" value="AA_TRANSFER_CLASS_4"/>
    <property type="match status" value="1"/>
</dbReference>
<dbReference type="GO" id="GO:0005829">
    <property type="term" value="C:cytosol"/>
    <property type="evidence" value="ECO:0007669"/>
    <property type="project" value="TreeGrafter"/>
</dbReference>
<dbReference type="InterPro" id="IPR001544">
    <property type="entry name" value="Aminotrans_IV"/>
</dbReference>
<dbReference type="InterPro" id="IPR043132">
    <property type="entry name" value="BCAT-like_C"/>
</dbReference>
<dbReference type="GO" id="GO:0008652">
    <property type="term" value="P:amino acid biosynthetic process"/>
    <property type="evidence" value="ECO:0007669"/>
    <property type="project" value="UniProtKB-ARBA"/>
</dbReference>
<gene>
    <name evidence="4" type="ORF">UFOPK2399_01657</name>
</gene>
<dbReference type="Gene3D" id="3.20.10.10">
    <property type="entry name" value="D-amino Acid Aminotransferase, subunit A, domain 2"/>
    <property type="match status" value="1"/>
</dbReference>
<dbReference type="FunFam" id="3.20.10.10:FF:000002">
    <property type="entry name" value="D-alanine aminotransferase"/>
    <property type="match status" value="1"/>
</dbReference>
<dbReference type="InterPro" id="IPR036038">
    <property type="entry name" value="Aminotransferase-like"/>
</dbReference>
<dbReference type="PANTHER" id="PTHR42743">
    <property type="entry name" value="AMINO-ACID AMINOTRANSFERASE"/>
    <property type="match status" value="1"/>
</dbReference>
<comment type="cofactor">
    <cofactor evidence="1">
        <name>pyridoxal 5'-phosphate</name>
        <dbReference type="ChEBI" id="CHEBI:597326"/>
    </cofactor>
</comment>
<dbReference type="SUPFAM" id="SSF56752">
    <property type="entry name" value="D-aminoacid aminotransferase-like PLP-dependent enzymes"/>
    <property type="match status" value="1"/>
</dbReference>
<keyword evidence="3" id="KW-0663">Pyridoxal phosphate</keyword>
<name>A0A6J6Q479_9ZZZZ</name>
<organism evidence="4">
    <name type="scientific">freshwater metagenome</name>
    <dbReference type="NCBI Taxonomy" id="449393"/>
    <lineage>
        <taxon>unclassified sequences</taxon>
        <taxon>metagenomes</taxon>
        <taxon>ecological metagenomes</taxon>
    </lineage>
</organism>
<reference evidence="4" key="1">
    <citation type="submission" date="2020-05" db="EMBL/GenBank/DDBJ databases">
        <authorList>
            <person name="Chiriac C."/>
            <person name="Salcher M."/>
            <person name="Ghai R."/>
            <person name="Kavagutti S V."/>
        </authorList>
    </citation>
    <scope>NUCLEOTIDE SEQUENCE</scope>
</reference>
<dbReference type="InterPro" id="IPR050571">
    <property type="entry name" value="Class-IV_PLP-Dep_Aminotrnsfr"/>
</dbReference>
<dbReference type="Pfam" id="PF01063">
    <property type="entry name" value="Aminotran_4"/>
    <property type="match status" value="1"/>
</dbReference>
<protein>
    <submittedName>
        <fullName evidence="4">Unannotated protein</fullName>
    </submittedName>
</protein>
<dbReference type="AlphaFoldDB" id="A0A6J6Q479"/>
<evidence type="ECO:0000256" key="1">
    <source>
        <dbReference type="ARBA" id="ARBA00001933"/>
    </source>
</evidence>
<dbReference type="PANTHER" id="PTHR42743:SF11">
    <property type="entry name" value="AMINODEOXYCHORISMATE LYASE"/>
    <property type="match status" value="1"/>
</dbReference>
<dbReference type="EMBL" id="CAEZXP010000006">
    <property type="protein sequence ID" value="CAB4705859.1"/>
    <property type="molecule type" value="Genomic_DNA"/>
</dbReference>
<dbReference type="GO" id="GO:0046394">
    <property type="term" value="P:carboxylic acid biosynthetic process"/>
    <property type="evidence" value="ECO:0007669"/>
    <property type="project" value="UniProtKB-ARBA"/>
</dbReference>
<dbReference type="InterPro" id="IPR043131">
    <property type="entry name" value="BCAT-like_N"/>
</dbReference>
<dbReference type="GO" id="GO:0003824">
    <property type="term" value="F:catalytic activity"/>
    <property type="evidence" value="ECO:0007669"/>
    <property type="project" value="InterPro"/>
</dbReference>
<evidence type="ECO:0000313" key="4">
    <source>
        <dbReference type="EMBL" id="CAB4705859.1"/>
    </source>
</evidence>
<comment type="similarity">
    <text evidence="2">Belongs to the class-IV pyridoxal-phosphate-dependent aminotransferase family.</text>
</comment>
<dbReference type="CDD" id="cd00449">
    <property type="entry name" value="PLPDE_IV"/>
    <property type="match status" value="1"/>
</dbReference>
<dbReference type="Gene3D" id="3.30.470.10">
    <property type="match status" value="1"/>
</dbReference>